<dbReference type="PANTHER" id="PTHR42877">
    <property type="entry name" value="L-ORNITHINE N(5)-MONOOXYGENASE-RELATED"/>
    <property type="match status" value="1"/>
</dbReference>
<protein>
    <recommendedName>
        <fullName evidence="5">FAD/NAD(P)-binding domain-containing protein</fullName>
    </recommendedName>
</protein>
<sequence length="182" mass="20302">MLRTLEHNTDRQTGLPTPSVDDSKTSSSSNWHVPPIVSAVVQSRYNFSSGSQPRPLRLAICSAGAAGLCLAQKILRAQRNGVLGSVEFVLFEKDDDYMGTWPANWSLKKYFKIFAQKYGVVPRIRLRQKVIAAIYDAASGSWDVTVQDLETSQMRTESYDVFAPAMGVLSNVNNWNKRNVTE</sequence>
<comment type="similarity">
    <text evidence="1">Belongs to the FAD-binding monooxygenase family.</text>
</comment>
<name>A0A284RIQ6_ARMOS</name>
<accession>A0A284RIQ6</accession>
<dbReference type="Proteomes" id="UP000219338">
    <property type="component" value="Unassembled WGS sequence"/>
</dbReference>
<feature type="region of interest" description="Disordered" evidence="2">
    <location>
        <begin position="1"/>
        <end position="30"/>
    </location>
</feature>
<evidence type="ECO:0000313" key="3">
    <source>
        <dbReference type="EMBL" id="SJL08639.1"/>
    </source>
</evidence>
<evidence type="ECO:0008006" key="5">
    <source>
        <dbReference type="Google" id="ProtNLM"/>
    </source>
</evidence>
<proteinExistence type="inferred from homology"/>
<organism evidence="3 4">
    <name type="scientific">Armillaria ostoyae</name>
    <name type="common">Armillaria root rot fungus</name>
    <dbReference type="NCBI Taxonomy" id="47428"/>
    <lineage>
        <taxon>Eukaryota</taxon>
        <taxon>Fungi</taxon>
        <taxon>Dikarya</taxon>
        <taxon>Basidiomycota</taxon>
        <taxon>Agaricomycotina</taxon>
        <taxon>Agaricomycetes</taxon>
        <taxon>Agaricomycetidae</taxon>
        <taxon>Agaricales</taxon>
        <taxon>Marasmiineae</taxon>
        <taxon>Physalacriaceae</taxon>
        <taxon>Armillaria</taxon>
    </lineage>
</organism>
<feature type="compositionally biased region" description="Low complexity" evidence="2">
    <location>
        <begin position="16"/>
        <end position="29"/>
    </location>
</feature>
<evidence type="ECO:0000313" key="4">
    <source>
        <dbReference type="Proteomes" id="UP000219338"/>
    </source>
</evidence>
<dbReference type="Gene3D" id="3.50.50.60">
    <property type="entry name" value="FAD/NAD(P)-binding domain"/>
    <property type="match status" value="1"/>
</dbReference>
<reference evidence="4" key="1">
    <citation type="journal article" date="2017" name="Nat. Ecol. Evol.">
        <title>Genome expansion and lineage-specific genetic innovations in the forest pathogenic fungi Armillaria.</title>
        <authorList>
            <person name="Sipos G."/>
            <person name="Prasanna A.N."/>
            <person name="Walter M.C."/>
            <person name="O'Connor E."/>
            <person name="Balint B."/>
            <person name="Krizsan K."/>
            <person name="Kiss B."/>
            <person name="Hess J."/>
            <person name="Varga T."/>
            <person name="Slot J."/>
            <person name="Riley R."/>
            <person name="Boka B."/>
            <person name="Rigling D."/>
            <person name="Barry K."/>
            <person name="Lee J."/>
            <person name="Mihaltcheva S."/>
            <person name="LaButti K."/>
            <person name="Lipzen A."/>
            <person name="Waldron R."/>
            <person name="Moloney N.M."/>
            <person name="Sperisen C."/>
            <person name="Kredics L."/>
            <person name="Vagvoelgyi C."/>
            <person name="Patrignani A."/>
            <person name="Fitzpatrick D."/>
            <person name="Nagy I."/>
            <person name="Doyle S."/>
            <person name="Anderson J.B."/>
            <person name="Grigoriev I.V."/>
            <person name="Gueldener U."/>
            <person name="Muensterkoetter M."/>
            <person name="Nagy L.G."/>
        </authorList>
    </citation>
    <scope>NUCLEOTIDE SEQUENCE [LARGE SCALE GENOMIC DNA]</scope>
    <source>
        <strain evidence="4">C18/9</strain>
    </source>
</reference>
<dbReference type="InterPro" id="IPR036188">
    <property type="entry name" value="FAD/NAD-bd_sf"/>
</dbReference>
<dbReference type="EMBL" id="FUEG01000009">
    <property type="protein sequence ID" value="SJL08639.1"/>
    <property type="molecule type" value="Genomic_DNA"/>
</dbReference>
<dbReference type="AlphaFoldDB" id="A0A284RIQ6"/>
<gene>
    <name evidence="3" type="ORF">ARMOST_12006</name>
</gene>
<feature type="compositionally biased region" description="Basic and acidic residues" evidence="2">
    <location>
        <begin position="1"/>
        <end position="10"/>
    </location>
</feature>
<evidence type="ECO:0000256" key="1">
    <source>
        <dbReference type="ARBA" id="ARBA00010139"/>
    </source>
</evidence>
<dbReference type="PANTHER" id="PTHR42877:SF8">
    <property type="entry name" value="MONOOXYGENASE"/>
    <property type="match status" value="1"/>
</dbReference>
<dbReference type="STRING" id="47428.A0A284RIQ6"/>
<dbReference type="SUPFAM" id="SSF51905">
    <property type="entry name" value="FAD/NAD(P)-binding domain"/>
    <property type="match status" value="1"/>
</dbReference>
<dbReference type="OrthoDB" id="66881at2759"/>
<dbReference type="InterPro" id="IPR051209">
    <property type="entry name" value="FAD-bind_Monooxygenase_sf"/>
</dbReference>
<keyword evidence="4" id="KW-1185">Reference proteome</keyword>
<evidence type="ECO:0000256" key="2">
    <source>
        <dbReference type="SAM" id="MobiDB-lite"/>
    </source>
</evidence>